<evidence type="ECO:0000313" key="1">
    <source>
        <dbReference type="EMBL" id="PZW37629.1"/>
    </source>
</evidence>
<protein>
    <recommendedName>
        <fullName evidence="3">Lipoprotein</fullName>
    </recommendedName>
</protein>
<dbReference type="EMBL" id="QKYV01000015">
    <property type="protein sequence ID" value="PZW37629.1"/>
    <property type="molecule type" value="Genomic_DNA"/>
</dbReference>
<dbReference type="PROSITE" id="PS51257">
    <property type="entry name" value="PROKAR_LIPOPROTEIN"/>
    <property type="match status" value="1"/>
</dbReference>
<evidence type="ECO:0000313" key="2">
    <source>
        <dbReference type="Proteomes" id="UP000249542"/>
    </source>
</evidence>
<organism evidence="1 2">
    <name type="scientific">Mesonia algae</name>
    <dbReference type="NCBI Taxonomy" id="213248"/>
    <lineage>
        <taxon>Bacteria</taxon>
        <taxon>Pseudomonadati</taxon>
        <taxon>Bacteroidota</taxon>
        <taxon>Flavobacteriia</taxon>
        <taxon>Flavobacteriales</taxon>
        <taxon>Flavobacteriaceae</taxon>
        <taxon>Mesonia</taxon>
    </lineage>
</organism>
<name>A0A2W7II22_9FLAO</name>
<dbReference type="AlphaFoldDB" id="A0A2W7II22"/>
<dbReference type="RefSeq" id="WP_111542118.1">
    <property type="nucleotide sequence ID" value="NZ_QKYV01000015.1"/>
</dbReference>
<comment type="caution">
    <text evidence="1">The sequence shown here is derived from an EMBL/GenBank/DDBJ whole genome shotgun (WGS) entry which is preliminary data.</text>
</comment>
<keyword evidence="2" id="KW-1185">Reference proteome</keyword>
<evidence type="ECO:0008006" key="3">
    <source>
        <dbReference type="Google" id="ProtNLM"/>
    </source>
</evidence>
<accession>A0A2W7II22</accession>
<sequence>MRKITLLLIGVTFLVSCGNNKEEQMLYDYQQKNAKSLNFDLEDLNFEIDKVEKVADIKASDSLKVLKVKLAEYWTKNPEQSLIDTLNFEYVKNVLNKSITQQDTLYKSYQELVLSAIRRNDISSQYRYKRERDNAMDEKLSNQKTLIEIESLEEYYNQLADKPDSILSTKFTAKYSQNNPLLGNTKQTFEKTFYTNSEQTEFVKTESNEKE</sequence>
<reference evidence="1 2" key="1">
    <citation type="submission" date="2018-06" db="EMBL/GenBank/DDBJ databases">
        <title>Genomic Encyclopedia of Archaeal and Bacterial Type Strains, Phase II (KMG-II): from individual species to whole genera.</title>
        <authorList>
            <person name="Goeker M."/>
        </authorList>
    </citation>
    <scope>NUCLEOTIDE SEQUENCE [LARGE SCALE GENOMIC DNA]</scope>
    <source>
        <strain evidence="1 2">DSM 15361</strain>
    </source>
</reference>
<proteinExistence type="predicted"/>
<gene>
    <name evidence="1" type="ORF">LX95_02865</name>
</gene>
<dbReference type="Proteomes" id="UP000249542">
    <property type="component" value="Unassembled WGS sequence"/>
</dbReference>